<dbReference type="Pfam" id="PF00112">
    <property type="entry name" value="Peptidase_C1"/>
    <property type="match status" value="1"/>
</dbReference>
<dbReference type="PRINTS" id="PR00705">
    <property type="entry name" value="PAPAIN"/>
</dbReference>
<dbReference type="SUPFAM" id="SSF54001">
    <property type="entry name" value="Cysteine proteinases"/>
    <property type="match status" value="2"/>
</dbReference>
<evidence type="ECO:0000256" key="7">
    <source>
        <dbReference type="SAM" id="SignalP"/>
    </source>
</evidence>
<dbReference type="GeneID" id="113170972"/>
<evidence type="ECO:0000259" key="9">
    <source>
        <dbReference type="SMART" id="SM00848"/>
    </source>
</evidence>
<dbReference type="STRING" id="64144.ENSATEP00000029399"/>
<keyword evidence="6" id="KW-1015">Disulfide bond</keyword>
<evidence type="ECO:0000313" key="11">
    <source>
        <dbReference type="Proteomes" id="UP000265040"/>
    </source>
</evidence>
<dbReference type="Proteomes" id="UP000265040">
    <property type="component" value="Chromosome 16"/>
</dbReference>
<dbReference type="InterPro" id="IPR039417">
    <property type="entry name" value="Peptidase_C1A_papain-like"/>
</dbReference>
<reference evidence="10" key="3">
    <citation type="submission" date="2025-09" db="UniProtKB">
        <authorList>
            <consortium name="Ensembl"/>
        </authorList>
    </citation>
    <scope>IDENTIFICATION</scope>
</reference>
<dbReference type="GO" id="GO:0008234">
    <property type="term" value="F:cysteine-type peptidase activity"/>
    <property type="evidence" value="ECO:0007669"/>
    <property type="project" value="UniProtKB-KW"/>
</dbReference>
<feature type="chain" id="PRO_5018547855" evidence="7">
    <location>
        <begin position="19"/>
        <end position="511"/>
    </location>
</feature>
<dbReference type="Ensembl" id="ENSATET00000029846.3">
    <property type="protein sequence ID" value="ENSATEP00000029399.1"/>
    <property type="gene ID" value="ENSATEG00000020264.3"/>
</dbReference>
<dbReference type="PROSITE" id="PS00139">
    <property type="entry name" value="THIOL_PROTEASE_CYS"/>
    <property type="match status" value="1"/>
</dbReference>
<dbReference type="Gene3D" id="1.10.287.2250">
    <property type="match status" value="1"/>
</dbReference>
<dbReference type="InterPro" id="IPR038765">
    <property type="entry name" value="Papain-like_cys_pep_sf"/>
</dbReference>
<keyword evidence="2" id="KW-0645">Protease</keyword>
<keyword evidence="3" id="KW-0378">Hydrolase</keyword>
<proteinExistence type="inferred from homology"/>
<comment type="similarity">
    <text evidence="1">Belongs to the peptidase C1 family.</text>
</comment>
<feature type="domain" description="Peptidase C1A papain C-terminal" evidence="8">
    <location>
        <begin position="296"/>
        <end position="510"/>
    </location>
</feature>
<evidence type="ECO:0000313" key="10">
    <source>
        <dbReference type="Ensembl" id="ENSATEP00000029399.1"/>
    </source>
</evidence>
<dbReference type="InterPro" id="IPR013128">
    <property type="entry name" value="Peptidase_C1A"/>
</dbReference>
<feature type="signal peptide" evidence="7">
    <location>
        <begin position="1"/>
        <end position="18"/>
    </location>
</feature>
<dbReference type="InterPro" id="IPR013201">
    <property type="entry name" value="Prot_inhib_I29"/>
</dbReference>
<accession>A0A3Q1JET2</accession>
<evidence type="ECO:0000256" key="6">
    <source>
        <dbReference type="ARBA" id="ARBA00023157"/>
    </source>
</evidence>
<organism evidence="10 11">
    <name type="scientific">Anabas testudineus</name>
    <name type="common">Climbing perch</name>
    <name type="synonym">Anthias testudineus</name>
    <dbReference type="NCBI Taxonomy" id="64144"/>
    <lineage>
        <taxon>Eukaryota</taxon>
        <taxon>Metazoa</taxon>
        <taxon>Chordata</taxon>
        <taxon>Craniata</taxon>
        <taxon>Vertebrata</taxon>
        <taxon>Euteleostomi</taxon>
        <taxon>Actinopterygii</taxon>
        <taxon>Neopterygii</taxon>
        <taxon>Teleostei</taxon>
        <taxon>Neoteleostei</taxon>
        <taxon>Acanthomorphata</taxon>
        <taxon>Anabantaria</taxon>
        <taxon>Anabantiformes</taxon>
        <taxon>Anabantoidei</taxon>
        <taxon>Anabantidae</taxon>
        <taxon>Anabas</taxon>
    </lineage>
</organism>
<name>A0A3Q1JET2_ANATE</name>
<dbReference type="InterPro" id="IPR000668">
    <property type="entry name" value="Peptidase_C1A_C"/>
</dbReference>
<dbReference type="InParanoid" id="A0A3Q1JET2"/>
<keyword evidence="5" id="KW-0865">Zymogen</keyword>
<dbReference type="Pfam" id="PF08246">
    <property type="entry name" value="Inhibitor_I29"/>
    <property type="match status" value="1"/>
</dbReference>
<dbReference type="SMART" id="SM00645">
    <property type="entry name" value="Pept_C1"/>
    <property type="match status" value="1"/>
</dbReference>
<evidence type="ECO:0000256" key="3">
    <source>
        <dbReference type="ARBA" id="ARBA00022801"/>
    </source>
</evidence>
<dbReference type="GO" id="GO:0006508">
    <property type="term" value="P:proteolysis"/>
    <property type="evidence" value="ECO:0007669"/>
    <property type="project" value="UniProtKB-KW"/>
</dbReference>
<dbReference type="SMART" id="SM00848">
    <property type="entry name" value="Inhibitor_I29"/>
    <property type="match status" value="1"/>
</dbReference>
<dbReference type="FunFam" id="3.90.70.10:FF:000006">
    <property type="entry name" value="Cathepsin S"/>
    <property type="match status" value="1"/>
</dbReference>
<dbReference type="PROSITE" id="PS00639">
    <property type="entry name" value="THIOL_PROTEASE_HIS"/>
    <property type="match status" value="1"/>
</dbReference>
<dbReference type="Gene3D" id="3.90.70.10">
    <property type="entry name" value="Cysteine proteinases"/>
    <property type="match status" value="1"/>
</dbReference>
<evidence type="ECO:0000259" key="8">
    <source>
        <dbReference type="SMART" id="SM00645"/>
    </source>
</evidence>
<feature type="domain" description="Cathepsin propeptide inhibitor" evidence="9">
    <location>
        <begin position="28"/>
        <end position="88"/>
    </location>
</feature>
<evidence type="ECO:0000256" key="2">
    <source>
        <dbReference type="ARBA" id="ARBA00022670"/>
    </source>
</evidence>
<keyword evidence="7" id="KW-0732">Signal</keyword>
<keyword evidence="4" id="KW-0788">Thiol protease</keyword>
<evidence type="ECO:0000256" key="1">
    <source>
        <dbReference type="ARBA" id="ARBA00008455"/>
    </source>
</evidence>
<reference evidence="10" key="2">
    <citation type="submission" date="2025-08" db="UniProtKB">
        <authorList>
            <consortium name="Ensembl"/>
        </authorList>
    </citation>
    <scope>IDENTIFICATION</scope>
</reference>
<evidence type="ECO:0000256" key="4">
    <source>
        <dbReference type="ARBA" id="ARBA00022807"/>
    </source>
</evidence>
<dbReference type="OrthoDB" id="65740at2759"/>
<protein>
    <submittedName>
        <fullName evidence="10">Uncharacterized protein</fullName>
    </submittedName>
</protein>
<dbReference type="GeneTree" id="ENSGT00940000157759"/>
<dbReference type="InterPro" id="IPR000169">
    <property type="entry name" value="Pept_cys_AS"/>
</dbReference>
<sequence length="511" mass="58717">MLLSICVILLAASKLSFCLDEVSLSAQWEEWKITYGKDYKDPDEEEYRRNIWEQNMYLIEVHNQEAKEGKHSYKLGMNHNGDKVPEEMAEKMAEHNRMSRNHILKKMAEKMLENDRMARYEILKKIALKMAENDKIYRTHILEEIAEKMAEKSNILRHHVLKDMAEELMENDGILTNDILGELAKKMVENSKILRNQILKIMSWRMVDYDRILRVDIYEEMTKKMAEYDKMSITNVLKEMVRKMAEYNWMSRNYAKFIYSKDQDTYNQEATQEVSQECTKDFDCMSSEKNDDTGSLPKSVDYREDGIVTGVKDQGNCGSCWAFSAAGALEGQLAKKTGQLLELSPQNLVDCVPENSGCDGGHPDFAFEYVQENGGIYSEEDYLYVGKEQECHNKSSARVAQCKGMKWIPEGDEDALAEALIEVGPLSVVINTGDEKFQFYKSGVYYNPECDEDDLSHAVLLVGYGETAKGEKYWIVKNSYGESWGEKGYMRIARNHDNHCGIASDASYPLV</sequence>
<dbReference type="InterPro" id="IPR025660">
    <property type="entry name" value="Pept_his_AS"/>
</dbReference>
<dbReference type="AlphaFoldDB" id="A0A3Q1JET2"/>
<evidence type="ECO:0000256" key="5">
    <source>
        <dbReference type="ARBA" id="ARBA00023145"/>
    </source>
</evidence>
<dbReference type="PANTHER" id="PTHR12411">
    <property type="entry name" value="CYSTEINE PROTEASE FAMILY C1-RELATED"/>
    <property type="match status" value="1"/>
</dbReference>
<reference evidence="10" key="1">
    <citation type="submission" date="2021-04" db="EMBL/GenBank/DDBJ databases">
        <authorList>
            <consortium name="Wellcome Sanger Institute Data Sharing"/>
        </authorList>
    </citation>
    <scope>NUCLEOTIDE SEQUENCE [LARGE SCALE GENOMIC DNA]</scope>
</reference>
<dbReference type="CDD" id="cd02248">
    <property type="entry name" value="Peptidase_C1A"/>
    <property type="match status" value="1"/>
</dbReference>
<dbReference type="RefSeq" id="XP_026229096.1">
    <property type="nucleotide sequence ID" value="XM_026373311.1"/>
</dbReference>
<keyword evidence="11" id="KW-1185">Reference proteome</keyword>